<proteinExistence type="predicted"/>
<feature type="compositionally biased region" description="Basic and acidic residues" evidence="1">
    <location>
        <begin position="1"/>
        <end position="18"/>
    </location>
</feature>
<dbReference type="EMBL" id="ASHM01201093">
    <property type="protein sequence ID" value="PNX66935.1"/>
    <property type="molecule type" value="Genomic_DNA"/>
</dbReference>
<feature type="region of interest" description="Disordered" evidence="1">
    <location>
        <begin position="1"/>
        <end position="26"/>
    </location>
</feature>
<reference evidence="2 3" key="1">
    <citation type="journal article" date="2014" name="Am. J. Bot.">
        <title>Genome assembly and annotation for red clover (Trifolium pratense; Fabaceae).</title>
        <authorList>
            <person name="Istvanek J."/>
            <person name="Jaros M."/>
            <person name="Krenek A."/>
            <person name="Repkova J."/>
        </authorList>
    </citation>
    <scope>NUCLEOTIDE SEQUENCE [LARGE SCALE GENOMIC DNA]</scope>
    <source>
        <strain evidence="3">cv. Tatra</strain>
        <tissue evidence="2">Young leaves</tissue>
    </source>
</reference>
<dbReference type="Proteomes" id="UP000236291">
    <property type="component" value="Unassembled WGS sequence"/>
</dbReference>
<evidence type="ECO:0000313" key="2">
    <source>
        <dbReference type="EMBL" id="PNX66935.1"/>
    </source>
</evidence>
<evidence type="ECO:0000256" key="1">
    <source>
        <dbReference type="SAM" id="MobiDB-lite"/>
    </source>
</evidence>
<organism evidence="2 3">
    <name type="scientific">Trifolium pratense</name>
    <name type="common">Red clover</name>
    <dbReference type="NCBI Taxonomy" id="57577"/>
    <lineage>
        <taxon>Eukaryota</taxon>
        <taxon>Viridiplantae</taxon>
        <taxon>Streptophyta</taxon>
        <taxon>Embryophyta</taxon>
        <taxon>Tracheophyta</taxon>
        <taxon>Spermatophyta</taxon>
        <taxon>Magnoliopsida</taxon>
        <taxon>eudicotyledons</taxon>
        <taxon>Gunneridae</taxon>
        <taxon>Pentapetalae</taxon>
        <taxon>rosids</taxon>
        <taxon>fabids</taxon>
        <taxon>Fabales</taxon>
        <taxon>Fabaceae</taxon>
        <taxon>Papilionoideae</taxon>
        <taxon>50 kb inversion clade</taxon>
        <taxon>NPAAA clade</taxon>
        <taxon>Hologalegina</taxon>
        <taxon>IRL clade</taxon>
        <taxon>Trifolieae</taxon>
        <taxon>Trifolium</taxon>
    </lineage>
</organism>
<gene>
    <name evidence="2" type="ORF">L195_g063286</name>
</gene>
<reference evidence="2 3" key="2">
    <citation type="journal article" date="2017" name="Front. Plant Sci.">
        <title>Gene Classification and Mining of Molecular Markers Useful in Red Clover (Trifolium pratense) Breeding.</title>
        <authorList>
            <person name="Istvanek J."/>
            <person name="Dluhosova J."/>
            <person name="Dluhos P."/>
            <person name="Patkova L."/>
            <person name="Nedelnik J."/>
            <person name="Repkova J."/>
        </authorList>
    </citation>
    <scope>NUCLEOTIDE SEQUENCE [LARGE SCALE GENOMIC DNA]</scope>
    <source>
        <strain evidence="3">cv. Tatra</strain>
        <tissue evidence="2">Young leaves</tissue>
    </source>
</reference>
<comment type="caution">
    <text evidence="2">The sequence shown here is derived from an EMBL/GenBank/DDBJ whole genome shotgun (WGS) entry which is preliminary data.</text>
</comment>
<sequence length="45" mass="5124">MRGEQLQRRHGEKGRDDNLGLWPSSSRALLPWDGDTDSPIMFLLA</sequence>
<protein>
    <submittedName>
        <fullName evidence="2">Uncharacterized protein</fullName>
    </submittedName>
</protein>
<dbReference type="AlphaFoldDB" id="A0A2K3KKV6"/>
<name>A0A2K3KKV6_TRIPR</name>
<evidence type="ECO:0000313" key="3">
    <source>
        <dbReference type="Proteomes" id="UP000236291"/>
    </source>
</evidence>
<accession>A0A2K3KKV6</accession>
<feature type="non-terminal residue" evidence="2">
    <location>
        <position position="45"/>
    </location>
</feature>